<dbReference type="InterPro" id="IPR000343">
    <property type="entry name" value="4pyrrol_synth_GluRdtase"/>
</dbReference>
<dbReference type="GO" id="GO:0050661">
    <property type="term" value="F:NADP binding"/>
    <property type="evidence" value="ECO:0007669"/>
    <property type="project" value="InterPro"/>
</dbReference>
<proteinExistence type="inferred from homology"/>
<comment type="similarity">
    <text evidence="2 9 14">Belongs to the glutamyl-tRNA reductase family.</text>
</comment>
<protein>
    <recommendedName>
        <fullName evidence="8 9">Glutamyl-tRNA reductase</fullName>
        <shortName evidence="9">GluTR</shortName>
        <ecNumber evidence="3 9">1.2.1.70</ecNumber>
    </recommendedName>
</protein>
<dbReference type="RefSeq" id="WP_264843341.1">
    <property type="nucleotide sequence ID" value="NZ_AP025628.1"/>
</dbReference>
<dbReference type="Proteomes" id="UP001163687">
    <property type="component" value="Chromosome"/>
</dbReference>
<evidence type="ECO:0000256" key="9">
    <source>
        <dbReference type="HAMAP-Rule" id="MF_00087"/>
    </source>
</evidence>
<dbReference type="CDD" id="cd05213">
    <property type="entry name" value="NAD_bind_Glutamyl_tRNA_reduct"/>
    <property type="match status" value="1"/>
</dbReference>
<evidence type="ECO:0000256" key="5">
    <source>
        <dbReference type="ARBA" id="ARBA00023002"/>
    </source>
</evidence>
<dbReference type="Pfam" id="PF05201">
    <property type="entry name" value="GlutR_N"/>
    <property type="match status" value="1"/>
</dbReference>
<evidence type="ECO:0000256" key="2">
    <source>
        <dbReference type="ARBA" id="ARBA00005916"/>
    </source>
</evidence>
<dbReference type="InterPro" id="IPR006151">
    <property type="entry name" value="Shikm_DH/Glu-tRNA_Rdtase"/>
</dbReference>
<dbReference type="GO" id="GO:0008883">
    <property type="term" value="F:glutamyl-tRNA reductase activity"/>
    <property type="evidence" value="ECO:0007669"/>
    <property type="project" value="UniProtKB-UniRule"/>
</dbReference>
<evidence type="ECO:0000256" key="10">
    <source>
        <dbReference type="PIRSR" id="PIRSR000445-1"/>
    </source>
</evidence>
<dbReference type="AlphaFoldDB" id="A0AA35CHX5"/>
<organism evidence="18 19">
    <name type="scientific">Caldinitratiruptor microaerophilus</name>
    <dbReference type="NCBI Taxonomy" id="671077"/>
    <lineage>
        <taxon>Bacteria</taxon>
        <taxon>Bacillati</taxon>
        <taxon>Bacillota</taxon>
        <taxon>Clostridia</taxon>
        <taxon>Eubacteriales</taxon>
        <taxon>Symbiobacteriaceae</taxon>
        <taxon>Caldinitratiruptor</taxon>
    </lineage>
</organism>
<comment type="domain">
    <text evidence="9">Possesses an unusual extended V-shaped dimeric structure with each monomer consisting of three distinct domains arranged along a curved 'spinal' alpha-helix. The N-terminal catalytic domain specifically recognizes the glutamate moiety of the substrate. The second domain is the NADPH-binding domain, and the third C-terminal domain is responsible for dimerization.</text>
</comment>
<dbReference type="InterPro" id="IPR036343">
    <property type="entry name" value="GluRdtase_N_sf"/>
</dbReference>
<keyword evidence="5 9" id="KW-0560">Oxidoreductase</keyword>
<evidence type="ECO:0000256" key="7">
    <source>
        <dbReference type="ARBA" id="ARBA00047464"/>
    </source>
</evidence>
<dbReference type="KEGG" id="cmic:caldi_03120"/>
<feature type="active site" description="Nucleophile" evidence="9 10">
    <location>
        <position position="50"/>
    </location>
</feature>
<dbReference type="EC" id="1.2.1.70" evidence="3 9"/>
<dbReference type="SUPFAM" id="SSF69742">
    <property type="entry name" value="Glutamyl tRNA-reductase catalytic, N-terminal domain"/>
    <property type="match status" value="1"/>
</dbReference>
<evidence type="ECO:0000259" key="15">
    <source>
        <dbReference type="Pfam" id="PF00745"/>
    </source>
</evidence>
<dbReference type="InterPro" id="IPR036453">
    <property type="entry name" value="GluRdtase_dimer_dom_sf"/>
</dbReference>
<comment type="miscellaneous">
    <text evidence="9">During catalysis, the active site Cys acts as a nucleophile attacking the alpha-carbonyl group of tRNA-bound glutamate with the formation of a thioester intermediate between enzyme and glutamate, and the concomitant release of tRNA(Glu). The thioester intermediate is finally reduced by direct hydride transfer from NADPH, to form the product GSA.</text>
</comment>
<evidence type="ECO:0000256" key="12">
    <source>
        <dbReference type="PIRSR" id="PIRSR000445-3"/>
    </source>
</evidence>
<feature type="binding site" evidence="9 12">
    <location>
        <begin position="188"/>
        <end position="193"/>
    </location>
    <ligand>
        <name>NADP(+)</name>
        <dbReference type="ChEBI" id="CHEBI:58349"/>
    </ligand>
</feature>
<comment type="catalytic activity">
    <reaction evidence="7 9 14">
        <text>(S)-4-amino-5-oxopentanoate + tRNA(Glu) + NADP(+) = L-glutamyl-tRNA(Glu) + NADPH + H(+)</text>
        <dbReference type="Rhea" id="RHEA:12344"/>
        <dbReference type="Rhea" id="RHEA-COMP:9663"/>
        <dbReference type="Rhea" id="RHEA-COMP:9680"/>
        <dbReference type="ChEBI" id="CHEBI:15378"/>
        <dbReference type="ChEBI" id="CHEBI:57501"/>
        <dbReference type="ChEBI" id="CHEBI:57783"/>
        <dbReference type="ChEBI" id="CHEBI:58349"/>
        <dbReference type="ChEBI" id="CHEBI:78442"/>
        <dbReference type="ChEBI" id="CHEBI:78520"/>
        <dbReference type="EC" id="1.2.1.70"/>
    </reaction>
</comment>
<dbReference type="Gene3D" id="3.40.50.720">
    <property type="entry name" value="NAD(P)-binding Rossmann-like Domain"/>
    <property type="match status" value="1"/>
</dbReference>
<dbReference type="InterPro" id="IPR018214">
    <property type="entry name" value="GluRdtase_CS"/>
</dbReference>
<dbReference type="InterPro" id="IPR015896">
    <property type="entry name" value="4pyrrol_synth_GluRdtase_dimer"/>
</dbReference>
<feature type="binding site" evidence="9 11">
    <location>
        <position position="108"/>
    </location>
    <ligand>
        <name>substrate</name>
    </ligand>
</feature>
<evidence type="ECO:0000256" key="4">
    <source>
        <dbReference type="ARBA" id="ARBA00022857"/>
    </source>
</evidence>
<dbReference type="GO" id="GO:0019353">
    <property type="term" value="P:protoporphyrinogen IX biosynthetic process from glutamate"/>
    <property type="evidence" value="ECO:0007669"/>
    <property type="project" value="TreeGrafter"/>
</dbReference>
<evidence type="ECO:0000256" key="6">
    <source>
        <dbReference type="ARBA" id="ARBA00023244"/>
    </source>
</evidence>
<keyword evidence="6 9" id="KW-0627">Porphyrin biosynthesis</keyword>
<dbReference type="PIRSF" id="PIRSF000445">
    <property type="entry name" value="4pyrrol_synth_GluRdtase"/>
    <property type="match status" value="1"/>
</dbReference>
<dbReference type="PROSITE" id="PS00747">
    <property type="entry name" value="GLUTR"/>
    <property type="match status" value="1"/>
</dbReference>
<keyword evidence="19" id="KW-1185">Reference proteome</keyword>
<evidence type="ECO:0000256" key="13">
    <source>
        <dbReference type="PIRSR" id="PIRSR000445-4"/>
    </source>
</evidence>
<reference evidence="18" key="1">
    <citation type="submission" date="2022-03" db="EMBL/GenBank/DDBJ databases">
        <title>Complete genome sequence of Caldinitratiruptor microaerophilus.</title>
        <authorList>
            <person name="Mukaiyama R."/>
            <person name="Nishiyama T."/>
            <person name="Ueda K."/>
        </authorList>
    </citation>
    <scope>NUCLEOTIDE SEQUENCE</scope>
    <source>
        <strain evidence="18">JCM 16183</strain>
    </source>
</reference>
<evidence type="ECO:0000256" key="1">
    <source>
        <dbReference type="ARBA" id="ARBA00005059"/>
    </source>
</evidence>
<evidence type="ECO:0000256" key="14">
    <source>
        <dbReference type="RuleBase" id="RU000584"/>
    </source>
</evidence>
<evidence type="ECO:0000313" key="18">
    <source>
        <dbReference type="EMBL" id="BDG59222.1"/>
    </source>
</evidence>
<dbReference type="PANTHER" id="PTHR43013:SF1">
    <property type="entry name" value="GLUTAMYL-TRNA REDUCTASE"/>
    <property type="match status" value="1"/>
</dbReference>
<dbReference type="Pfam" id="PF01488">
    <property type="entry name" value="Shikimate_DH"/>
    <property type="match status" value="1"/>
</dbReference>
<dbReference type="EMBL" id="AP025628">
    <property type="protein sequence ID" value="BDG59222.1"/>
    <property type="molecule type" value="Genomic_DNA"/>
</dbReference>
<sequence length="444" mass="48417">MHLLALGLSHRTAPVELRETLAFGPEELPGVLARLRDEARVEEVALLSTCNRTELYVAHPVWPDPEVLIRSLAAQKRVDPENIRPYLYRREDLEAAAHLFRVAAGLDSMVLGETQVLGQVRDAYQAAAAAGTAGKVLSRLMTGALAAAKRAQTETGIGQNAVSVPYAAVELARKLFETLQGRVVMAIGAGETAKLTVRHLAAAGVGRIYVANRTLDRARELAAEVGGVPIPLEAIRQHLPEVDVVISSTGSPHPILRREDIQQALRARRGRPIFLFDIAVPRDIDPAAGQLEGVYLYDIDDLEQVVAANIEERAREARRAERLLEEELARFRAWLAVQDVVPTIRLLREKAEDIRQAELQKALRKLPGLDPHQRRVVEAMSAAIVNKLLNDPTQRLKALAEAGEADGAARLVTLLFDLEGPDVGTRALPLPARAERAAPPVGQG</sequence>
<feature type="domain" description="Glutamyl-tRNA reductase N-terminal" evidence="17">
    <location>
        <begin position="6"/>
        <end position="155"/>
    </location>
</feature>
<feature type="binding site" evidence="9 11">
    <location>
        <begin position="113"/>
        <end position="115"/>
    </location>
    <ligand>
        <name>substrate</name>
    </ligand>
</feature>
<name>A0AA35CHX5_9FIRM</name>
<evidence type="ECO:0000256" key="3">
    <source>
        <dbReference type="ARBA" id="ARBA00012970"/>
    </source>
</evidence>
<keyword evidence="4 9" id="KW-0521">NADP</keyword>
<dbReference type="InterPro" id="IPR036291">
    <property type="entry name" value="NAD(P)-bd_dom_sf"/>
</dbReference>
<feature type="site" description="Important for activity" evidence="9 13">
    <location>
        <position position="98"/>
    </location>
</feature>
<evidence type="ECO:0000313" key="19">
    <source>
        <dbReference type="Proteomes" id="UP001163687"/>
    </source>
</evidence>
<evidence type="ECO:0000259" key="17">
    <source>
        <dbReference type="Pfam" id="PF05201"/>
    </source>
</evidence>
<gene>
    <name evidence="9 18" type="primary">hemA</name>
    <name evidence="18" type="ORF">caldi_03120</name>
</gene>
<dbReference type="SUPFAM" id="SSF69075">
    <property type="entry name" value="Glutamyl tRNA-reductase dimerization domain"/>
    <property type="match status" value="1"/>
</dbReference>
<comment type="subunit">
    <text evidence="9">Homodimer.</text>
</comment>
<evidence type="ECO:0000256" key="11">
    <source>
        <dbReference type="PIRSR" id="PIRSR000445-2"/>
    </source>
</evidence>
<dbReference type="Pfam" id="PF00745">
    <property type="entry name" value="GlutR_dimer"/>
    <property type="match status" value="1"/>
</dbReference>
<dbReference type="FunFam" id="3.30.460.30:FF:000001">
    <property type="entry name" value="Glutamyl-tRNA reductase"/>
    <property type="match status" value="1"/>
</dbReference>
<evidence type="ECO:0000256" key="8">
    <source>
        <dbReference type="ARBA" id="ARBA00068659"/>
    </source>
</evidence>
<dbReference type="HAMAP" id="MF_00087">
    <property type="entry name" value="Glu_tRNA_reductase"/>
    <property type="match status" value="1"/>
</dbReference>
<comment type="pathway">
    <text evidence="1 9 14">Porphyrin-containing compound metabolism; protoporphyrin-IX biosynthesis; 5-aminolevulinate from L-glutamyl-tRNA(Glu): step 1/2.</text>
</comment>
<dbReference type="Gene3D" id="3.30.460.30">
    <property type="entry name" value="Glutamyl-tRNA reductase, N-terminal domain"/>
    <property type="match status" value="1"/>
</dbReference>
<feature type="binding site" evidence="9 11">
    <location>
        <position position="119"/>
    </location>
    <ligand>
        <name>substrate</name>
    </ligand>
</feature>
<dbReference type="FunFam" id="3.40.50.720:FF:000031">
    <property type="entry name" value="Glutamyl-tRNA reductase"/>
    <property type="match status" value="1"/>
</dbReference>
<evidence type="ECO:0000259" key="16">
    <source>
        <dbReference type="Pfam" id="PF01488"/>
    </source>
</evidence>
<dbReference type="InterPro" id="IPR015895">
    <property type="entry name" value="4pyrrol_synth_GluRdtase_N"/>
</dbReference>
<dbReference type="NCBIfam" id="TIGR01035">
    <property type="entry name" value="hemA"/>
    <property type="match status" value="1"/>
</dbReference>
<dbReference type="PANTHER" id="PTHR43013">
    <property type="entry name" value="GLUTAMYL-TRNA REDUCTASE"/>
    <property type="match status" value="1"/>
</dbReference>
<dbReference type="NCBIfam" id="NF000744">
    <property type="entry name" value="PRK00045.1-3"/>
    <property type="match status" value="1"/>
</dbReference>
<feature type="binding site" evidence="9 11">
    <location>
        <begin position="49"/>
        <end position="52"/>
    </location>
    <ligand>
        <name>substrate</name>
    </ligand>
</feature>
<dbReference type="SUPFAM" id="SSF51735">
    <property type="entry name" value="NAD(P)-binding Rossmann-fold domains"/>
    <property type="match status" value="1"/>
</dbReference>
<comment type="function">
    <text evidence="9">Catalyzes the NADPH-dependent reduction of glutamyl-tRNA(Glu) to glutamate 1-semialdehyde (GSA).</text>
</comment>
<feature type="domain" description="Tetrapyrrole biosynthesis glutamyl-tRNA reductase dimerisation" evidence="15">
    <location>
        <begin position="319"/>
        <end position="418"/>
    </location>
</feature>
<feature type="domain" description="Quinate/shikimate 5-dehydrogenase/glutamyl-tRNA reductase" evidence="16">
    <location>
        <begin position="170"/>
        <end position="305"/>
    </location>
</feature>
<accession>A0AA35CHX5</accession>